<gene>
    <name evidence="1" type="ORF">PX52LOC_01532</name>
</gene>
<keyword evidence="2" id="KW-1185">Reference proteome</keyword>
<sequence length="206" mass="22016">MTEAEWLAGTEPMTMLASLPPGATARMLRLYCVACCRLCWADLLDEASREAVEVAERFADGGASESELRDCCEQAATALELPGENHNYIAAGAVLVASQPGLASEWETTKAVLEADWGREDMIAAIMRDIFGNPFRPVTFSPSWLTPTVVGLAGGIYADRAFDRLPILADALQDAGCEDVDVLSHCRGDGPHARGCWVVDGVLGKG</sequence>
<dbReference type="KEGG" id="lrs:PX52LOC_01532"/>
<name>A0A5C1A7E9_9BACT</name>
<dbReference type="Proteomes" id="UP000324974">
    <property type="component" value="Chromosome"/>
</dbReference>
<evidence type="ECO:0008006" key="3">
    <source>
        <dbReference type="Google" id="ProtNLM"/>
    </source>
</evidence>
<evidence type="ECO:0000313" key="1">
    <source>
        <dbReference type="EMBL" id="QEL14640.1"/>
    </source>
</evidence>
<dbReference type="EMBL" id="CP042425">
    <property type="protein sequence ID" value="QEL14640.1"/>
    <property type="molecule type" value="Genomic_DNA"/>
</dbReference>
<dbReference type="RefSeq" id="WP_246173670.1">
    <property type="nucleotide sequence ID" value="NZ_CP042425.1"/>
</dbReference>
<organism evidence="1 2">
    <name type="scientific">Limnoglobus roseus</name>
    <dbReference type="NCBI Taxonomy" id="2598579"/>
    <lineage>
        <taxon>Bacteria</taxon>
        <taxon>Pseudomonadati</taxon>
        <taxon>Planctomycetota</taxon>
        <taxon>Planctomycetia</taxon>
        <taxon>Gemmatales</taxon>
        <taxon>Gemmataceae</taxon>
        <taxon>Limnoglobus</taxon>
    </lineage>
</organism>
<protein>
    <recommendedName>
        <fullName evidence="3">SMI1/KNR4 family protein</fullName>
    </recommendedName>
</protein>
<accession>A0A5C1A7E9</accession>
<reference evidence="2" key="1">
    <citation type="submission" date="2019-08" db="EMBL/GenBank/DDBJ databases">
        <title>Limnoglobus roseus gen. nov., sp. nov., a novel freshwater planctomycete with a giant genome from the family Gemmataceae.</title>
        <authorList>
            <person name="Kulichevskaya I.S."/>
            <person name="Naumoff D.G."/>
            <person name="Miroshnikov K."/>
            <person name="Ivanova A."/>
            <person name="Philippov D.A."/>
            <person name="Hakobyan A."/>
            <person name="Rijpstra I.C."/>
            <person name="Sinninghe Damste J.S."/>
            <person name="Liesack W."/>
            <person name="Dedysh S.N."/>
        </authorList>
    </citation>
    <scope>NUCLEOTIDE SEQUENCE [LARGE SCALE GENOMIC DNA]</scope>
    <source>
        <strain evidence="2">PX52</strain>
    </source>
</reference>
<proteinExistence type="predicted"/>
<evidence type="ECO:0000313" key="2">
    <source>
        <dbReference type="Proteomes" id="UP000324974"/>
    </source>
</evidence>
<dbReference type="AlphaFoldDB" id="A0A5C1A7E9"/>